<name>A0A0J7XMK9_9SPHN</name>
<dbReference type="PATRIC" id="fig|1114963.3.peg.3545"/>
<evidence type="ECO:0000313" key="2">
    <source>
        <dbReference type="Proteomes" id="UP000052268"/>
    </source>
</evidence>
<proteinExistence type="predicted"/>
<organism evidence="1 2">
    <name type="scientific">Novosphingobium barchaimii LL02</name>
    <dbReference type="NCBI Taxonomy" id="1114963"/>
    <lineage>
        <taxon>Bacteria</taxon>
        <taxon>Pseudomonadati</taxon>
        <taxon>Pseudomonadota</taxon>
        <taxon>Alphaproteobacteria</taxon>
        <taxon>Sphingomonadales</taxon>
        <taxon>Sphingomonadaceae</taxon>
        <taxon>Novosphingobium</taxon>
    </lineage>
</organism>
<evidence type="ECO:0000313" key="1">
    <source>
        <dbReference type="EMBL" id="KMS52922.1"/>
    </source>
</evidence>
<keyword evidence="2" id="KW-1185">Reference proteome</keyword>
<dbReference type="OrthoDB" id="7204346at2"/>
<gene>
    <name evidence="1" type="ORF">V474_23495</name>
</gene>
<dbReference type="RefSeq" id="WP_059152621.1">
    <property type="nucleotide sequence ID" value="NZ_KQ130456.1"/>
</dbReference>
<protein>
    <submittedName>
        <fullName evidence="1">Uncharacterized protein</fullName>
    </submittedName>
</protein>
<reference evidence="1 2" key="1">
    <citation type="journal article" date="2015" name="G3 (Bethesda)">
        <title>Insights into Ongoing Evolution of the Hexachlorocyclohexane Catabolic Pathway from Comparative Genomics of Ten Sphingomonadaceae Strains.</title>
        <authorList>
            <person name="Pearce S.L."/>
            <person name="Oakeshott J.G."/>
            <person name="Pandey G."/>
        </authorList>
    </citation>
    <scope>NUCLEOTIDE SEQUENCE [LARGE SCALE GENOMIC DNA]</scope>
    <source>
        <strain evidence="1 2">LL02</strain>
    </source>
</reference>
<dbReference type="EMBL" id="JACU01000008">
    <property type="protein sequence ID" value="KMS52922.1"/>
    <property type="molecule type" value="Genomic_DNA"/>
</dbReference>
<comment type="caution">
    <text evidence="1">The sequence shown here is derived from an EMBL/GenBank/DDBJ whole genome shotgun (WGS) entry which is preliminary data.</text>
</comment>
<sequence length="112" mass="12381">MIVIRTYAALSDVSAVLEGNEVHGLLEAHVERLSVYADFDLTDLAMFAVVMPGDTLDSIEDDLGRSLIDDAGAFNQPPEIIQRHQRWFELAFILSDDGFGLILFVPIDMSSP</sequence>
<dbReference type="Proteomes" id="UP000052268">
    <property type="component" value="Unassembled WGS sequence"/>
</dbReference>
<dbReference type="AlphaFoldDB" id="A0A0J7XMK9"/>
<accession>A0A0J7XMK9</accession>